<evidence type="ECO:0000313" key="1">
    <source>
        <dbReference type="Proteomes" id="UP000887540"/>
    </source>
</evidence>
<proteinExistence type="predicted"/>
<dbReference type="Proteomes" id="UP000887540">
    <property type="component" value="Unplaced"/>
</dbReference>
<protein>
    <submittedName>
        <fullName evidence="2">Uncharacterized protein</fullName>
    </submittedName>
</protein>
<keyword evidence="1" id="KW-1185">Reference proteome</keyword>
<dbReference type="WBParaSite" id="ACRNAN_scaffold7375.g21675.t1">
    <property type="protein sequence ID" value="ACRNAN_scaffold7375.g21675.t1"/>
    <property type="gene ID" value="ACRNAN_scaffold7375.g21675"/>
</dbReference>
<dbReference type="AlphaFoldDB" id="A0A914EDW1"/>
<accession>A0A914EDW1</accession>
<organism evidence="1 2">
    <name type="scientific">Acrobeloides nanus</name>
    <dbReference type="NCBI Taxonomy" id="290746"/>
    <lineage>
        <taxon>Eukaryota</taxon>
        <taxon>Metazoa</taxon>
        <taxon>Ecdysozoa</taxon>
        <taxon>Nematoda</taxon>
        <taxon>Chromadorea</taxon>
        <taxon>Rhabditida</taxon>
        <taxon>Tylenchina</taxon>
        <taxon>Cephalobomorpha</taxon>
        <taxon>Cephaloboidea</taxon>
        <taxon>Cephalobidae</taxon>
        <taxon>Acrobeloides</taxon>
    </lineage>
</organism>
<name>A0A914EDW1_9BILA</name>
<evidence type="ECO:0000313" key="2">
    <source>
        <dbReference type="WBParaSite" id="ACRNAN_scaffold7375.g21675.t1"/>
    </source>
</evidence>
<reference evidence="2" key="1">
    <citation type="submission" date="2022-11" db="UniProtKB">
        <authorList>
            <consortium name="WormBaseParasite"/>
        </authorList>
    </citation>
    <scope>IDENTIFICATION</scope>
</reference>
<sequence>MSKQNGCLDKEWTIHRILSEKIEMRNGQRVRFYKVRWCDSYEVDKNIPRSEVDKYKEMKGKLIEVVGPIQEDDESEKPITESKIALKIGDNIKIMSYEEVKQQYPDELFKFYESRTQLF</sequence>